<dbReference type="Pfam" id="PF07958">
    <property type="entry name" value="DUF1688"/>
    <property type="match status" value="1"/>
</dbReference>
<feature type="compositionally biased region" description="Low complexity" evidence="1">
    <location>
        <begin position="1"/>
        <end position="10"/>
    </location>
</feature>
<reference evidence="2 3" key="1">
    <citation type="submission" date="2021-08" db="EMBL/GenBank/DDBJ databases">
        <authorList>
            <person name="Peeters C."/>
        </authorList>
    </citation>
    <scope>NUCLEOTIDE SEQUENCE [LARGE SCALE GENOMIC DNA]</scope>
    <source>
        <strain evidence="2 3">LMG 21510</strain>
    </source>
</reference>
<gene>
    <name evidence="2" type="ORF">LMG21510_00818</name>
</gene>
<dbReference type="RefSeq" id="WP_224039824.1">
    <property type="nucleotide sequence ID" value="NZ_CAJZAH010000001.1"/>
</dbReference>
<dbReference type="InterPro" id="IPR012469">
    <property type="entry name" value="DUF1688"/>
</dbReference>
<proteinExistence type="predicted"/>
<evidence type="ECO:0000256" key="1">
    <source>
        <dbReference type="SAM" id="MobiDB-lite"/>
    </source>
</evidence>
<feature type="region of interest" description="Disordered" evidence="1">
    <location>
        <begin position="1"/>
        <end position="34"/>
    </location>
</feature>
<dbReference type="EMBL" id="CAJZAH010000001">
    <property type="protein sequence ID" value="CAG9167678.1"/>
    <property type="molecule type" value="Genomic_DNA"/>
</dbReference>
<comment type="caution">
    <text evidence="2">The sequence shown here is derived from an EMBL/GenBank/DDBJ whole genome shotgun (WGS) entry which is preliminary data.</text>
</comment>
<dbReference type="PANTHER" id="PTHR31687:SF3">
    <property type="entry name" value="PROTEIN URG3"/>
    <property type="match status" value="1"/>
</dbReference>
<evidence type="ECO:0000313" key="3">
    <source>
        <dbReference type="Proteomes" id="UP000721236"/>
    </source>
</evidence>
<evidence type="ECO:0008006" key="4">
    <source>
        <dbReference type="Google" id="ProtNLM"/>
    </source>
</evidence>
<dbReference type="Proteomes" id="UP000721236">
    <property type="component" value="Unassembled WGS sequence"/>
</dbReference>
<feature type="compositionally biased region" description="Basic and acidic residues" evidence="1">
    <location>
        <begin position="13"/>
        <end position="23"/>
    </location>
</feature>
<dbReference type="PANTHER" id="PTHR31687">
    <property type="match status" value="1"/>
</dbReference>
<protein>
    <recommendedName>
        <fullName evidence="4">Uracil phosphoribosyltransferase</fullName>
    </recommendedName>
</protein>
<accession>A0ABM8WK27</accession>
<sequence>MNETYDAGAAGDDEARRPARTEGAEAGWHTPVPREHPAAPLLTAEAVRSRCAAVTEFVGSGESALFTWHPDRIAAVADYVAATIKQRYRKLDVPYHSRWRHFESGVPGELVDRWAILCERAGMTGDDQNEERARIGIDLVIPSVLLDAGAGADWRYRDPASDLTLTRSEGLGVASFDLFARGGFSAVPGEPLRADADRLAQIDASTIATAFQVAQHNPLVGLEGRAQLLRRLGEVAAATPAVFGAPARLGNLYDYLKAHAPDGRIEAAFVLRTLLVALGPVWPGRVSIDGVSLGDCWRHDASPDGLVPFHKLTQWLTYSLLEPLEDAGLTVTGLDVLTGLPEYRNGGLLFDFEVMVPRDATFVQVAHTVDEPAIVEWRALTVTGLDLVATAVREALGLKAEAFPLARVLEGGTWAAGRRIAAKRRPGGAPPFAIDSDGTVF</sequence>
<evidence type="ECO:0000313" key="2">
    <source>
        <dbReference type="EMBL" id="CAG9167678.1"/>
    </source>
</evidence>
<organism evidence="2 3">
    <name type="scientific">Cupriavidus respiraculi</name>
    <dbReference type="NCBI Taxonomy" id="195930"/>
    <lineage>
        <taxon>Bacteria</taxon>
        <taxon>Pseudomonadati</taxon>
        <taxon>Pseudomonadota</taxon>
        <taxon>Betaproteobacteria</taxon>
        <taxon>Burkholderiales</taxon>
        <taxon>Burkholderiaceae</taxon>
        <taxon>Cupriavidus</taxon>
    </lineage>
</organism>
<keyword evidence="3" id="KW-1185">Reference proteome</keyword>
<name>A0ABM8WK27_9BURK</name>